<dbReference type="EMBL" id="QKNX01000005">
    <property type="protein sequence ID" value="TKR25052.1"/>
    <property type="molecule type" value="Genomic_DNA"/>
</dbReference>
<evidence type="ECO:0000313" key="3">
    <source>
        <dbReference type="Proteomes" id="UP000308037"/>
    </source>
</evidence>
<reference evidence="2 3" key="1">
    <citation type="submission" date="2019-04" db="EMBL/GenBank/DDBJ databases">
        <title>Natronomonas sp. F20-122 a newhaloarchaeon isolated from a saline saltern of Isla Bacuta, Huelva, Spain.</title>
        <authorList>
            <person name="Duran-Viseras A."/>
            <person name="Sanchez-Porro C."/>
            <person name="Ventosa A."/>
        </authorList>
    </citation>
    <scope>NUCLEOTIDE SEQUENCE [LARGE SCALE GENOMIC DNA]</scope>
    <source>
        <strain evidence="2 3">F20-122</strain>
    </source>
</reference>
<sequence>MALKDITVVERSQSPRGAMCGRLLSDFGASVHLVEEPDGHPLRSLTGDAETDEHIFKMYCVNKSGVHTDGQYSKFEDLIKTADVFIIDTPNPQDKYSESTLRDINPDITYCSITPYGRTGPLAEKDGDNMTTQAMSGISHTTGFEGGKPALTAAHIGATFASLVGLGSIIYSLSDEDGEDSIDISVQDALLPLNRTFLGKYFGTGQQIDRSGNQHPLVAPWNAFEAEDGWVFLIAYTNRDWKRLLDLLGRQDLDGDPRFSSMAKRKANVDEINDIIEQWVSKRSVSDILELADDHGVVATEIKDVQQAFTHPNLDHRQMTTDLDGDLVVRPPLSLEQSIDSEAYQTSALNHEAGGNE</sequence>
<dbReference type="InterPro" id="IPR044855">
    <property type="entry name" value="CoA-Trfase_III_dom3_sf"/>
</dbReference>
<dbReference type="Proteomes" id="UP000308037">
    <property type="component" value="Unassembled WGS sequence"/>
</dbReference>
<dbReference type="Gene3D" id="3.40.50.10540">
    <property type="entry name" value="Crotonobetainyl-coa:carnitine coa-transferase, domain 1"/>
    <property type="match status" value="1"/>
</dbReference>
<evidence type="ECO:0000313" key="2">
    <source>
        <dbReference type="EMBL" id="TKR25052.1"/>
    </source>
</evidence>
<keyword evidence="1" id="KW-0808">Transferase</keyword>
<dbReference type="OrthoDB" id="28444at2157"/>
<dbReference type="PANTHER" id="PTHR48207:SF3">
    <property type="entry name" value="SUCCINATE--HYDROXYMETHYLGLUTARATE COA-TRANSFERASE"/>
    <property type="match status" value="1"/>
</dbReference>
<dbReference type="InterPro" id="IPR003673">
    <property type="entry name" value="CoA-Trfase_fam_III"/>
</dbReference>
<comment type="caution">
    <text evidence="2">The sequence shown here is derived from an EMBL/GenBank/DDBJ whole genome shotgun (WGS) entry which is preliminary data.</text>
</comment>
<organism evidence="2 3">
    <name type="scientific">Natronomonas salsuginis</name>
    <dbReference type="NCBI Taxonomy" id="2217661"/>
    <lineage>
        <taxon>Archaea</taxon>
        <taxon>Methanobacteriati</taxon>
        <taxon>Methanobacteriota</taxon>
        <taxon>Stenosarchaea group</taxon>
        <taxon>Halobacteria</taxon>
        <taxon>Halobacteriales</taxon>
        <taxon>Natronomonadaceae</taxon>
        <taxon>Natronomonas</taxon>
    </lineage>
</organism>
<dbReference type="AlphaFoldDB" id="A0A4U5J7L7"/>
<dbReference type="InterPro" id="IPR023606">
    <property type="entry name" value="CoA-Trfase_III_dom_1_sf"/>
</dbReference>
<name>A0A4U5J7L7_9EURY</name>
<protein>
    <recommendedName>
        <fullName evidence="4">CoA transferase</fullName>
    </recommendedName>
</protein>
<proteinExistence type="predicted"/>
<dbReference type="Gene3D" id="3.30.1540.10">
    <property type="entry name" value="formyl-coa transferase, domain 3"/>
    <property type="match status" value="1"/>
</dbReference>
<dbReference type="GO" id="GO:0008410">
    <property type="term" value="F:CoA-transferase activity"/>
    <property type="evidence" value="ECO:0007669"/>
    <property type="project" value="TreeGrafter"/>
</dbReference>
<dbReference type="SUPFAM" id="SSF89796">
    <property type="entry name" value="CoA-transferase family III (CaiB/BaiF)"/>
    <property type="match status" value="1"/>
</dbReference>
<dbReference type="InterPro" id="IPR050483">
    <property type="entry name" value="CoA-transferase_III_domain"/>
</dbReference>
<accession>A0A4U5J7L7</accession>
<dbReference type="PANTHER" id="PTHR48207">
    <property type="entry name" value="SUCCINATE--HYDROXYMETHYLGLUTARATE COA-TRANSFERASE"/>
    <property type="match status" value="1"/>
</dbReference>
<dbReference type="RefSeq" id="WP_137277087.1">
    <property type="nucleotide sequence ID" value="NZ_QKNX01000005.1"/>
</dbReference>
<keyword evidence="3" id="KW-1185">Reference proteome</keyword>
<evidence type="ECO:0000256" key="1">
    <source>
        <dbReference type="ARBA" id="ARBA00022679"/>
    </source>
</evidence>
<evidence type="ECO:0008006" key="4">
    <source>
        <dbReference type="Google" id="ProtNLM"/>
    </source>
</evidence>
<dbReference type="Pfam" id="PF02515">
    <property type="entry name" value="CoA_transf_3"/>
    <property type="match status" value="1"/>
</dbReference>
<gene>
    <name evidence="2" type="ORF">DM868_11840</name>
</gene>